<evidence type="ECO:0000256" key="2">
    <source>
        <dbReference type="ARBA" id="ARBA00023054"/>
    </source>
</evidence>
<keyword evidence="5" id="KW-1185">Reference proteome</keyword>
<sequence>MALAMERAFFELYQQFKVLQAVCSRQAELLQRLLSKDAHIAEKPMSKPIQCSDAADPICSKSPFLRQTGMEALSIETAKTITEELYQPLESEDKSTFSFDCDVQFPTNKDQYPFLASQGDKSGLATYMSNTDVSLDETEINGNFALFIKTYAPTFPKVPGAGEKSIPAMSEINFLPMDSNPILNIDEEMCFLQSKELSKGVILEPQINNFSEIKGPAQSSWHPDCLSEECHLNHHDDNISDVGLSSQICEFCQAVFPAGAATEVEYLQHITGHVE</sequence>
<evidence type="ECO:0000313" key="5">
    <source>
        <dbReference type="Proteomes" id="UP000228934"/>
    </source>
</evidence>
<dbReference type="PANTHER" id="PTHR15249:SF0">
    <property type="entry name" value="TRAF FAMILY MEMBER-ASSOCIATED NF-KAPPA-B ACTIVATOR"/>
    <property type="match status" value="1"/>
</dbReference>
<evidence type="ECO:0000259" key="3">
    <source>
        <dbReference type="Pfam" id="PF12845"/>
    </source>
</evidence>
<name>A0A2G9RBE7_AQUCT</name>
<keyword evidence="2" id="KW-0175">Coiled coil</keyword>
<dbReference type="EMBL" id="KV952585">
    <property type="protein sequence ID" value="PIO25197.1"/>
    <property type="molecule type" value="Genomic_DNA"/>
</dbReference>
<keyword evidence="1" id="KW-0597">Phosphoprotein</keyword>
<dbReference type="PANTHER" id="PTHR15249">
    <property type="entry name" value="TRAF FAMILY MEMBER-ASSOCIATED NF-KAPPA-B ACTIVATOR"/>
    <property type="match status" value="1"/>
</dbReference>
<dbReference type="Pfam" id="PF12845">
    <property type="entry name" value="TBD"/>
    <property type="match status" value="1"/>
</dbReference>
<dbReference type="GO" id="GO:0043124">
    <property type="term" value="P:negative regulation of canonical NF-kappaB signal transduction"/>
    <property type="evidence" value="ECO:0007669"/>
    <property type="project" value="InterPro"/>
</dbReference>
<gene>
    <name evidence="4" type="ORF">AB205_0116810</name>
</gene>
<evidence type="ECO:0000256" key="1">
    <source>
        <dbReference type="ARBA" id="ARBA00022553"/>
    </source>
</evidence>
<dbReference type="InterPro" id="IPR039669">
    <property type="entry name" value="TANK"/>
</dbReference>
<organism evidence="4 5">
    <name type="scientific">Aquarana catesbeiana</name>
    <name type="common">American bullfrog</name>
    <name type="synonym">Rana catesbeiana</name>
    <dbReference type="NCBI Taxonomy" id="8400"/>
    <lineage>
        <taxon>Eukaryota</taxon>
        <taxon>Metazoa</taxon>
        <taxon>Chordata</taxon>
        <taxon>Craniata</taxon>
        <taxon>Vertebrata</taxon>
        <taxon>Euteleostomi</taxon>
        <taxon>Amphibia</taxon>
        <taxon>Batrachia</taxon>
        <taxon>Anura</taxon>
        <taxon>Neobatrachia</taxon>
        <taxon>Ranoidea</taxon>
        <taxon>Ranidae</taxon>
        <taxon>Aquarana</taxon>
    </lineage>
</organism>
<feature type="domain" description="Tbk1/Ikki binding" evidence="3">
    <location>
        <begin position="5"/>
        <end position="53"/>
    </location>
</feature>
<dbReference type="Proteomes" id="UP000228934">
    <property type="component" value="Unassembled WGS sequence"/>
</dbReference>
<evidence type="ECO:0000313" key="4">
    <source>
        <dbReference type="EMBL" id="PIO25197.1"/>
    </source>
</evidence>
<proteinExistence type="predicted"/>
<accession>A0A2G9RBE7</accession>
<reference evidence="5" key="1">
    <citation type="journal article" date="2017" name="Nat. Commun.">
        <title>The North American bullfrog draft genome provides insight into hormonal regulation of long noncoding RNA.</title>
        <authorList>
            <person name="Hammond S.A."/>
            <person name="Warren R.L."/>
            <person name="Vandervalk B.P."/>
            <person name="Kucuk E."/>
            <person name="Khan H."/>
            <person name="Gibb E.A."/>
            <person name="Pandoh P."/>
            <person name="Kirk H."/>
            <person name="Zhao Y."/>
            <person name="Jones M."/>
            <person name="Mungall A.J."/>
            <person name="Coope R."/>
            <person name="Pleasance S."/>
            <person name="Moore R.A."/>
            <person name="Holt R.A."/>
            <person name="Round J.M."/>
            <person name="Ohora S."/>
            <person name="Walle B.V."/>
            <person name="Veldhoen N."/>
            <person name="Helbing C.C."/>
            <person name="Birol I."/>
        </authorList>
    </citation>
    <scope>NUCLEOTIDE SEQUENCE [LARGE SCALE GENOMIC DNA]</scope>
</reference>
<dbReference type="OrthoDB" id="8769224at2759"/>
<dbReference type="AlphaFoldDB" id="A0A2G9RBE7"/>
<protein>
    <recommendedName>
        <fullName evidence="3">Tbk1/Ikki binding domain-containing protein</fullName>
    </recommendedName>
</protein>
<dbReference type="InterPro" id="IPR024581">
    <property type="entry name" value="TBD"/>
</dbReference>